<reference evidence="2" key="1">
    <citation type="submission" date="2020-05" db="EMBL/GenBank/DDBJ databases">
        <title>Phylogenomic resolution of chytrid fungi.</title>
        <authorList>
            <person name="Stajich J.E."/>
            <person name="Amses K."/>
            <person name="Simmons R."/>
            <person name="Seto K."/>
            <person name="Myers J."/>
            <person name="Bonds A."/>
            <person name="Quandt C.A."/>
            <person name="Barry K."/>
            <person name="Liu P."/>
            <person name="Grigoriev I."/>
            <person name="Longcore J.E."/>
            <person name="James T.Y."/>
        </authorList>
    </citation>
    <scope>NUCLEOTIDE SEQUENCE</scope>
    <source>
        <strain evidence="2">JEL0513</strain>
    </source>
</reference>
<keyword evidence="1" id="KW-0812">Transmembrane</keyword>
<gene>
    <name evidence="2" type="ORF">HK100_004758</name>
</gene>
<keyword evidence="1" id="KW-0472">Membrane</keyword>
<feature type="transmembrane region" description="Helical" evidence="1">
    <location>
        <begin position="139"/>
        <end position="157"/>
    </location>
</feature>
<comment type="caution">
    <text evidence="2">The sequence shown here is derived from an EMBL/GenBank/DDBJ whole genome shotgun (WGS) entry which is preliminary data.</text>
</comment>
<dbReference type="Proteomes" id="UP001211907">
    <property type="component" value="Unassembled WGS sequence"/>
</dbReference>
<feature type="transmembrane region" description="Helical" evidence="1">
    <location>
        <begin position="37"/>
        <end position="57"/>
    </location>
</feature>
<proteinExistence type="predicted"/>
<dbReference type="AlphaFoldDB" id="A0AAD5XHG2"/>
<evidence type="ECO:0000313" key="2">
    <source>
        <dbReference type="EMBL" id="KAJ3141970.1"/>
    </source>
</evidence>
<evidence type="ECO:0000256" key="1">
    <source>
        <dbReference type="SAM" id="Phobius"/>
    </source>
</evidence>
<keyword evidence="3" id="KW-1185">Reference proteome</keyword>
<accession>A0AAD5XHG2</accession>
<name>A0AAD5XHG2_9FUNG</name>
<protein>
    <submittedName>
        <fullName evidence="2">Uncharacterized protein</fullName>
    </submittedName>
</protein>
<evidence type="ECO:0000313" key="3">
    <source>
        <dbReference type="Proteomes" id="UP001211907"/>
    </source>
</evidence>
<organism evidence="2 3">
    <name type="scientific">Physocladia obscura</name>
    <dbReference type="NCBI Taxonomy" id="109957"/>
    <lineage>
        <taxon>Eukaryota</taxon>
        <taxon>Fungi</taxon>
        <taxon>Fungi incertae sedis</taxon>
        <taxon>Chytridiomycota</taxon>
        <taxon>Chytridiomycota incertae sedis</taxon>
        <taxon>Chytridiomycetes</taxon>
        <taxon>Chytridiales</taxon>
        <taxon>Chytriomycetaceae</taxon>
        <taxon>Physocladia</taxon>
    </lineage>
</organism>
<sequence length="184" mass="19213">MVATPVHADATPPPEEPARVAAVRSAAHVILVSQVPIWASALPGFVAQTAIALGSAYSSPSVSAAVRKTILLGQLIWIAIAALVLLGLVVAVARSGGLTAIEKVALQSQRGTLIIAGFSLGAALSFLTVLGISWQVAQYLLILVMVMSIVSLVYQFPTYKAAFKTLSAVRKAKNVDDILVEQKV</sequence>
<dbReference type="EMBL" id="JADGJH010000023">
    <property type="protein sequence ID" value="KAJ3141970.1"/>
    <property type="molecule type" value="Genomic_DNA"/>
</dbReference>
<feature type="transmembrane region" description="Helical" evidence="1">
    <location>
        <begin position="69"/>
        <end position="93"/>
    </location>
</feature>
<keyword evidence="1" id="KW-1133">Transmembrane helix</keyword>
<feature type="transmembrane region" description="Helical" evidence="1">
    <location>
        <begin position="113"/>
        <end position="132"/>
    </location>
</feature>